<feature type="region of interest" description="Disordered" evidence="6">
    <location>
        <begin position="13"/>
        <end position="44"/>
    </location>
</feature>
<proteinExistence type="predicted"/>
<keyword evidence="2" id="KW-0813">Transport</keyword>
<dbReference type="Proteomes" id="UP000572817">
    <property type="component" value="Unassembled WGS sequence"/>
</dbReference>
<feature type="transmembrane region" description="Helical" evidence="7">
    <location>
        <begin position="174"/>
        <end position="195"/>
    </location>
</feature>
<comment type="subcellular location">
    <subcellularLocation>
        <location evidence="1">Membrane</location>
        <topology evidence="1">Multi-pass membrane protein</topology>
    </subcellularLocation>
</comment>
<dbReference type="AlphaFoldDB" id="A0A8H4J569"/>
<feature type="domain" description="Major facilitator superfamily (MFS) profile" evidence="8">
    <location>
        <begin position="80"/>
        <end position="502"/>
    </location>
</feature>
<dbReference type="PROSITE" id="PS50850">
    <property type="entry name" value="MFS"/>
    <property type="match status" value="1"/>
</dbReference>
<keyword evidence="3 7" id="KW-0812">Transmembrane</keyword>
<evidence type="ECO:0000256" key="3">
    <source>
        <dbReference type="ARBA" id="ARBA00022692"/>
    </source>
</evidence>
<dbReference type="SUPFAM" id="SSF103473">
    <property type="entry name" value="MFS general substrate transporter"/>
    <property type="match status" value="1"/>
</dbReference>
<feature type="transmembrane region" description="Helical" evidence="7">
    <location>
        <begin position="239"/>
        <end position="261"/>
    </location>
</feature>
<evidence type="ECO:0000313" key="10">
    <source>
        <dbReference type="Proteomes" id="UP000572817"/>
    </source>
</evidence>
<feature type="transmembrane region" description="Helical" evidence="7">
    <location>
        <begin position="474"/>
        <end position="495"/>
    </location>
</feature>
<gene>
    <name evidence="9" type="ORF">GTA08_BOTSDO12291</name>
</gene>
<organism evidence="9 10">
    <name type="scientific">Botryosphaeria dothidea</name>
    <dbReference type="NCBI Taxonomy" id="55169"/>
    <lineage>
        <taxon>Eukaryota</taxon>
        <taxon>Fungi</taxon>
        <taxon>Dikarya</taxon>
        <taxon>Ascomycota</taxon>
        <taxon>Pezizomycotina</taxon>
        <taxon>Dothideomycetes</taxon>
        <taxon>Dothideomycetes incertae sedis</taxon>
        <taxon>Botryosphaeriales</taxon>
        <taxon>Botryosphaeriaceae</taxon>
        <taxon>Botryosphaeria</taxon>
    </lineage>
</organism>
<feature type="transmembrane region" description="Helical" evidence="7">
    <location>
        <begin position="441"/>
        <end position="462"/>
    </location>
</feature>
<feature type="transmembrane region" description="Helical" evidence="7">
    <location>
        <begin position="409"/>
        <end position="429"/>
    </location>
</feature>
<dbReference type="PANTHER" id="PTHR43791">
    <property type="entry name" value="PERMEASE-RELATED"/>
    <property type="match status" value="1"/>
</dbReference>
<keyword evidence="4 7" id="KW-1133">Transmembrane helix</keyword>
<protein>
    <submittedName>
        <fullName evidence="9">High-affinity nicotinic acid transporter protein</fullName>
    </submittedName>
</protein>
<evidence type="ECO:0000256" key="7">
    <source>
        <dbReference type="SAM" id="Phobius"/>
    </source>
</evidence>
<evidence type="ECO:0000256" key="4">
    <source>
        <dbReference type="ARBA" id="ARBA00022989"/>
    </source>
</evidence>
<keyword evidence="10" id="KW-1185">Reference proteome</keyword>
<sequence length="533" mass="59829">MNDRVDLAAALREDPAPTNTNVKQHQHRQHHHHGKDRQRRMSVSGQKRVVDEEATAPGVTMQRFAHLDEKKILRKMDVRIVPVLAVLYLMSFLDRSNIANAEVEGMSSDLNMSGGQYNWTLTVFFFSYCVFDLPSNIALKKLRPRIWLPSIMVAWGTVMTLMGIVQSFKGLLTARFFLGLTEAGLYPGATFYITTWYKREEALWRQALFFSAASIAGAFSGLFAFAIANMDGIAGLEGWRWIFIIEGLCTVAIACASYFFLWDYPETASFLTAEERQFVTHRIKFQAHNVDEAGRMIPQDDQFSWLYVRAAIFDWQVWANIIVFWGIQCPLYGIALFLPTIIRRGMHVSPSTAQLLTVPIYLTAAVFSVFIAFLSDRKGQRSPFILLCFVFMAIGFIMCISSSKSGIVYAGVCIAACAIYPAFPANVTWLSNNLAGTSKRASGMAIQIGIGALAGAMASNFYRARDEPRYILGHALELGFILAGMMAAACLMLSYRVINRRRAQRVTEGAHFDYSPRQLSELGDKAVTFRYIL</sequence>
<dbReference type="GO" id="GO:0016020">
    <property type="term" value="C:membrane"/>
    <property type="evidence" value="ECO:0007669"/>
    <property type="project" value="UniProtKB-SubCell"/>
</dbReference>
<evidence type="ECO:0000256" key="6">
    <source>
        <dbReference type="SAM" id="MobiDB-lite"/>
    </source>
</evidence>
<feature type="transmembrane region" description="Helical" evidence="7">
    <location>
        <begin position="358"/>
        <end position="375"/>
    </location>
</feature>
<dbReference type="FunFam" id="1.20.1250.20:FF:000068">
    <property type="entry name" value="MFS general substrate transporter"/>
    <property type="match status" value="1"/>
</dbReference>
<evidence type="ECO:0000259" key="8">
    <source>
        <dbReference type="PROSITE" id="PS50850"/>
    </source>
</evidence>
<name>A0A8H4J569_9PEZI</name>
<evidence type="ECO:0000313" key="9">
    <source>
        <dbReference type="EMBL" id="KAF4312293.1"/>
    </source>
</evidence>
<dbReference type="FunFam" id="1.20.1250.20:FF:000034">
    <property type="entry name" value="MFS general substrate transporter"/>
    <property type="match status" value="1"/>
</dbReference>
<dbReference type="PANTHER" id="PTHR43791:SF18">
    <property type="entry name" value="NICOTINIC ACID TRANSPORTER TNA1, PUTATIVE (AFU_ORTHOLOGUE AFUA_3G03820)-RELATED"/>
    <property type="match status" value="1"/>
</dbReference>
<evidence type="ECO:0000256" key="5">
    <source>
        <dbReference type="ARBA" id="ARBA00023136"/>
    </source>
</evidence>
<feature type="compositionally biased region" description="Basic residues" evidence="6">
    <location>
        <begin position="24"/>
        <end position="40"/>
    </location>
</feature>
<dbReference type="GO" id="GO:0022857">
    <property type="term" value="F:transmembrane transporter activity"/>
    <property type="evidence" value="ECO:0007669"/>
    <property type="project" value="InterPro"/>
</dbReference>
<dbReference type="InterPro" id="IPR036259">
    <property type="entry name" value="MFS_trans_sf"/>
</dbReference>
<comment type="caution">
    <text evidence="9">The sequence shown here is derived from an EMBL/GenBank/DDBJ whole genome shotgun (WGS) entry which is preliminary data.</text>
</comment>
<dbReference type="OrthoDB" id="2962993at2759"/>
<feature type="transmembrane region" description="Helical" evidence="7">
    <location>
        <begin position="146"/>
        <end position="168"/>
    </location>
</feature>
<accession>A0A8H4J569</accession>
<reference evidence="9" key="1">
    <citation type="submission" date="2020-04" db="EMBL/GenBank/DDBJ databases">
        <title>Genome Assembly and Annotation of Botryosphaeria dothidea sdau 11-99, a Latent Pathogen of Apple Fruit Ring Rot in China.</title>
        <authorList>
            <person name="Yu C."/>
            <person name="Diao Y."/>
            <person name="Lu Q."/>
            <person name="Zhao J."/>
            <person name="Cui S."/>
            <person name="Peng C."/>
            <person name="He B."/>
            <person name="Liu H."/>
        </authorList>
    </citation>
    <scope>NUCLEOTIDE SEQUENCE [LARGE SCALE GENOMIC DNA]</scope>
    <source>
        <strain evidence="9">Sdau11-99</strain>
    </source>
</reference>
<feature type="transmembrane region" description="Helical" evidence="7">
    <location>
        <begin position="119"/>
        <end position="139"/>
    </location>
</feature>
<evidence type="ECO:0000256" key="1">
    <source>
        <dbReference type="ARBA" id="ARBA00004141"/>
    </source>
</evidence>
<dbReference type="InterPro" id="IPR020846">
    <property type="entry name" value="MFS_dom"/>
</dbReference>
<dbReference type="Gene3D" id="1.20.1250.20">
    <property type="entry name" value="MFS general substrate transporter like domains"/>
    <property type="match status" value="2"/>
</dbReference>
<feature type="transmembrane region" description="Helical" evidence="7">
    <location>
        <begin position="207"/>
        <end position="227"/>
    </location>
</feature>
<evidence type="ECO:0000256" key="2">
    <source>
        <dbReference type="ARBA" id="ARBA00022448"/>
    </source>
</evidence>
<dbReference type="InterPro" id="IPR011701">
    <property type="entry name" value="MFS"/>
</dbReference>
<feature type="transmembrane region" description="Helical" evidence="7">
    <location>
        <begin position="317"/>
        <end position="338"/>
    </location>
</feature>
<keyword evidence="5 7" id="KW-0472">Membrane</keyword>
<feature type="transmembrane region" description="Helical" evidence="7">
    <location>
        <begin position="384"/>
        <end position="403"/>
    </location>
</feature>
<dbReference type="EMBL" id="WWBZ02000007">
    <property type="protein sequence ID" value="KAF4312293.1"/>
    <property type="molecule type" value="Genomic_DNA"/>
</dbReference>
<feature type="transmembrane region" description="Helical" evidence="7">
    <location>
        <begin position="80"/>
        <end position="99"/>
    </location>
</feature>
<dbReference type="Pfam" id="PF07690">
    <property type="entry name" value="MFS_1"/>
    <property type="match status" value="1"/>
</dbReference>